<dbReference type="Gene3D" id="3.40.50.300">
    <property type="entry name" value="P-loop containing nucleotide triphosphate hydrolases"/>
    <property type="match status" value="1"/>
</dbReference>
<reference evidence="1" key="1">
    <citation type="journal article" date="2014" name="Int. J. Syst. Evol. Microbiol.">
        <title>Complete genome sequence of Corynebacterium casei LMG S-19264T (=DSM 44701T), isolated from a smear-ripened cheese.</title>
        <authorList>
            <consortium name="US DOE Joint Genome Institute (JGI-PGF)"/>
            <person name="Walter F."/>
            <person name="Albersmeier A."/>
            <person name="Kalinowski J."/>
            <person name="Ruckert C."/>
        </authorList>
    </citation>
    <scope>NUCLEOTIDE SEQUENCE</scope>
    <source>
        <strain evidence="1">CGMCC 1.15085</strain>
    </source>
</reference>
<dbReference type="SUPFAM" id="SSF52540">
    <property type="entry name" value="P-loop containing nucleoside triphosphate hydrolases"/>
    <property type="match status" value="1"/>
</dbReference>
<gene>
    <name evidence="1" type="ORF">GCM10011492_24000</name>
</gene>
<comment type="caution">
    <text evidence="1">The sequence shown here is derived from an EMBL/GenBank/DDBJ whole genome shotgun (WGS) entry which is preliminary data.</text>
</comment>
<evidence type="ECO:0000313" key="1">
    <source>
        <dbReference type="EMBL" id="GGB32528.1"/>
    </source>
</evidence>
<dbReference type="InterPro" id="IPR027417">
    <property type="entry name" value="P-loop_NTPase"/>
</dbReference>
<accession>A0A916T5F8</accession>
<dbReference type="EMBL" id="BMHI01000003">
    <property type="protein sequence ID" value="GGB32528.1"/>
    <property type="molecule type" value="Genomic_DNA"/>
</dbReference>
<evidence type="ECO:0000313" key="2">
    <source>
        <dbReference type="Proteomes" id="UP000636793"/>
    </source>
</evidence>
<dbReference type="RefSeq" id="WP_188837228.1">
    <property type="nucleotide sequence ID" value="NZ_BMHI01000003.1"/>
</dbReference>
<keyword evidence="2" id="KW-1185">Reference proteome</keyword>
<dbReference type="GO" id="GO:0051301">
    <property type="term" value="P:cell division"/>
    <property type="evidence" value="ECO:0007669"/>
    <property type="project" value="UniProtKB-KW"/>
</dbReference>
<keyword evidence="1" id="KW-0131">Cell cycle</keyword>
<name>A0A916T5F8_9MICO</name>
<dbReference type="Pfam" id="PF13671">
    <property type="entry name" value="AAA_33"/>
    <property type="match status" value="1"/>
</dbReference>
<keyword evidence="1" id="KW-0132">Cell division</keyword>
<proteinExistence type="predicted"/>
<dbReference type="AlphaFoldDB" id="A0A916T5F8"/>
<sequence>MPTGRVHLLYGLAGSGKSTLARELCTEGGAVRFTLDEWMLRLFPGLDFESRAYGDAAAEVRDLMWTVAEQVVRTGSDVVLDWNSWSAARRRWAVERAAAIDAPVLLHRLTASIDRASEQAGRRAERGTRYAHQVTREGNQHLATLMEEPTSDEGFEIQVHS</sequence>
<protein>
    <submittedName>
        <fullName evidence="1">Cell division protein ZipA</fullName>
    </submittedName>
</protein>
<organism evidence="1 2">
    <name type="scientific">Flexivirga endophytica</name>
    <dbReference type="NCBI Taxonomy" id="1849103"/>
    <lineage>
        <taxon>Bacteria</taxon>
        <taxon>Bacillati</taxon>
        <taxon>Actinomycetota</taxon>
        <taxon>Actinomycetes</taxon>
        <taxon>Micrococcales</taxon>
        <taxon>Dermacoccaceae</taxon>
        <taxon>Flexivirga</taxon>
    </lineage>
</organism>
<reference evidence="1" key="2">
    <citation type="submission" date="2020-09" db="EMBL/GenBank/DDBJ databases">
        <authorList>
            <person name="Sun Q."/>
            <person name="Zhou Y."/>
        </authorList>
    </citation>
    <scope>NUCLEOTIDE SEQUENCE</scope>
    <source>
        <strain evidence="1">CGMCC 1.15085</strain>
    </source>
</reference>
<dbReference type="Proteomes" id="UP000636793">
    <property type="component" value="Unassembled WGS sequence"/>
</dbReference>